<keyword evidence="3 6" id="KW-0436">Ligase</keyword>
<dbReference type="InterPro" id="IPR014146">
    <property type="entry name" value="LigD_ligase_dom"/>
</dbReference>
<feature type="domain" description="ATP-dependent DNA ligase family profile" evidence="5">
    <location>
        <begin position="144"/>
        <end position="249"/>
    </location>
</feature>
<evidence type="ECO:0000313" key="7">
    <source>
        <dbReference type="Proteomes" id="UP001254257"/>
    </source>
</evidence>
<comment type="catalytic activity">
    <reaction evidence="4">
        <text>ATP + (deoxyribonucleotide)n-3'-hydroxyl + 5'-phospho-(deoxyribonucleotide)m = (deoxyribonucleotide)n+m + AMP + diphosphate.</text>
        <dbReference type="EC" id="6.5.1.1"/>
    </reaction>
</comment>
<dbReference type="PROSITE" id="PS50160">
    <property type="entry name" value="DNA_LIGASE_A3"/>
    <property type="match status" value="1"/>
</dbReference>
<dbReference type="Pfam" id="PF04679">
    <property type="entry name" value="DNA_ligase_A_C"/>
    <property type="match status" value="1"/>
</dbReference>
<dbReference type="Pfam" id="PF01068">
    <property type="entry name" value="DNA_ligase_A_M"/>
    <property type="match status" value="1"/>
</dbReference>
<gene>
    <name evidence="6" type="primary">ligD</name>
    <name evidence="6" type="ORF">RKE40_19400</name>
</gene>
<sequence length="331" mass="36149">MARRMLRAGAGGHVAQSPIVTRRPSRRQATLQFDPMPDRIEPCLVLLAPRAPGGLEWAFEVKWDGYRLAIHVDRGKVRILTRGGHDWTSRFPTITHDALEMGFESAIIDGEAVVLDERGASDFGALQRALGGRGGRKSAAAAILYAFDLLYLDSRDLRALMLDERRDLLMTAIKPHTSIRMSEELDADGAAFLKLACELGLEGIIAKRRDAPYRSGRGGDWLKIKCVQSETFLILGYEPSSVALGGIGRLLLAARCGDGLAYVGSVGTGFTTKTASDLRKLLQSFETEKPAIPLKTKGMVWVQPILPAEVAFRGWTNDGSGLGTCRSRQRS</sequence>
<evidence type="ECO:0000256" key="2">
    <source>
        <dbReference type="ARBA" id="ARBA00012727"/>
    </source>
</evidence>
<name>A0ABU3SBA9_9HYPH</name>
<dbReference type="InterPro" id="IPR012340">
    <property type="entry name" value="NA-bd_OB-fold"/>
</dbReference>
<dbReference type="Gene3D" id="2.40.50.140">
    <property type="entry name" value="Nucleic acid-binding proteins"/>
    <property type="match status" value="1"/>
</dbReference>
<dbReference type="CDD" id="cd07971">
    <property type="entry name" value="OBF_DNA_ligase_LigD"/>
    <property type="match status" value="1"/>
</dbReference>
<protein>
    <recommendedName>
        <fullName evidence="2">DNA ligase (ATP)</fullName>
        <ecNumber evidence="2">6.5.1.1</ecNumber>
    </recommendedName>
</protein>
<dbReference type="PANTHER" id="PTHR45674:SF4">
    <property type="entry name" value="DNA LIGASE 1"/>
    <property type="match status" value="1"/>
</dbReference>
<dbReference type="InterPro" id="IPR012309">
    <property type="entry name" value="DNA_ligase_ATP-dep_C"/>
</dbReference>
<dbReference type="EMBL" id="JAWDID010000033">
    <property type="protein sequence ID" value="MDU0342067.1"/>
    <property type="molecule type" value="Genomic_DNA"/>
</dbReference>
<dbReference type="SUPFAM" id="SSF56091">
    <property type="entry name" value="DNA ligase/mRNA capping enzyme, catalytic domain"/>
    <property type="match status" value="1"/>
</dbReference>
<dbReference type="InterPro" id="IPR050191">
    <property type="entry name" value="ATP-dep_DNA_ligase"/>
</dbReference>
<comment type="similarity">
    <text evidence="1">Belongs to the ATP-dependent DNA ligase family.</text>
</comment>
<evidence type="ECO:0000256" key="3">
    <source>
        <dbReference type="ARBA" id="ARBA00022598"/>
    </source>
</evidence>
<dbReference type="Gene3D" id="3.30.470.30">
    <property type="entry name" value="DNA ligase/mRNA capping enzyme"/>
    <property type="match status" value="1"/>
</dbReference>
<dbReference type="SUPFAM" id="SSF50249">
    <property type="entry name" value="Nucleic acid-binding proteins"/>
    <property type="match status" value="1"/>
</dbReference>
<proteinExistence type="inferred from homology"/>
<organism evidence="6 7">
    <name type="scientific">Bosea rubneri</name>
    <dbReference type="NCBI Taxonomy" id="3075434"/>
    <lineage>
        <taxon>Bacteria</taxon>
        <taxon>Pseudomonadati</taxon>
        <taxon>Pseudomonadota</taxon>
        <taxon>Alphaproteobacteria</taxon>
        <taxon>Hyphomicrobiales</taxon>
        <taxon>Boseaceae</taxon>
        <taxon>Bosea</taxon>
    </lineage>
</organism>
<dbReference type="GO" id="GO:0016874">
    <property type="term" value="F:ligase activity"/>
    <property type="evidence" value="ECO:0007669"/>
    <property type="project" value="UniProtKB-KW"/>
</dbReference>
<dbReference type="NCBIfam" id="TIGR02779">
    <property type="entry name" value="NHEJ_ligase_lig"/>
    <property type="match status" value="1"/>
</dbReference>
<dbReference type="Gene3D" id="3.30.1490.70">
    <property type="match status" value="1"/>
</dbReference>
<dbReference type="Proteomes" id="UP001254257">
    <property type="component" value="Unassembled WGS sequence"/>
</dbReference>
<evidence type="ECO:0000256" key="4">
    <source>
        <dbReference type="ARBA" id="ARBA00034003"/>
    </source>
</evidence>
<evidence type="ECO:0000256" key="1">
    <source>
        <dbReference type="ARBA" id="ARBA00007572"/>
    </source>
</evidence>
<accession>A0ABU3SBA9</accession>
<keyword evidence="7" id="KW-1185">Reference proteome</keyword>
<evidence type="ECO:0000259" key="5">
    <source>
        <dbReference type="PROSITE" id="PS50160"/>
    </source>
</evidence>
<evidence type="ECO:0000313" key="6">
    <source>
        <dbReference type="EMBL" id="MDU0342067.1"/>
    </source>
</evidence>
<dbReference type="EC" id="6.5.1.1" evidence="2"/>
<reference evidence="6 7" key="1">
    <citation type="submission" date="2023-09" db="EMBL/GenBank/DDBJ databases">
        <title>Whole genome shotgun sequencing (WGS) of Bosea sp. ZW T0_25, isolated from stored onions (Allium cepa).</title>
        <authorList>
            <person name="Stoll D.A."/>
            <person name="Huch M."/>
        </authorList>
    </citation>
    <scope>NUCLEOTIDE SEQUENCE [LARGE SCALE GENOMIC DNA]</scope>
    <source>
        <strain evidence="6 7">ZW T0_25</strain>
    </source>
</reference>
<dbReference type="InterPro" id="IPR012310">
    <property type="entry name" value="DNA_ligase_ATP-dep_cent"/>
</dbReference>
<comment type="caution">
    <text evidence="6">The sequence shown here is derived from an EMBL/GenBank/DDBJ whole genome shotgun (WGS) entry which is preliminary data.</text>
</comment>
<dbReference type="PANTHER" id="PTHR45674">
    <property type="entry name" value="DNA LIGASE 1/3 FAMILY MEMBER"/>
    <property type="match status" value="1"/>
</dbReference>
<dbReference type="CDD" id="cd07906">
    <property type="entry name" value="Adenylation_DNA_ligase_LigD_LigC"/>
    <property type="match status" value="1"/>
</dbReference>
<dbReference type="RefSeq" id="WP_316019863.1">
    <property type="nucleotide sequence ID" value="NZ_JAWDID010000033.1"/>
</dbReference>